<sequence length="89" mass="10285">MFNIYIIGGIMNASVLDLRYKMRDVLRALNRRERVSILYHGKIKGEIIPSKQKNSLKSSNHPLFGMVKGEKAPPEKIIAQMRRGRYNDI</sequence>
<accession>A0A1F7F2E2</accession>
<protein>
    <recommendedName>
        <fullName evidence="3">Type II toxin-antitoxin system Phd/YefM family antitoxin</fullName>
    </recommendedName>
</protein>
<dbReference type="EMBL" id="MFYX01000139">
    <property type="protein sequence ID" value="OGK00834.1"/>
    <property type="molecule type" value="Genomic_DNA"/>
</dbReference>
<evidence type="ECO:0000313" key="1">
    <source>
        <dbReference type="EMBL" id="OGK00834.1"/>
    </source>
</evidence>
<proteinExistence type="predicted"/>
<organism evidence="1 2">
    <name type="scientific">Candidatus Raymondbacteria bacterium RIFOXYD12_FULL_49_13</name>
    <dbReference type="NCBI Taxonomy" id="1817890"/>
    <lineage>
        <taxon>Bacteria</taxon>
        <taxon>Raymondiibacteriota</taxon>
    </lineage>
</organism>
<gene>
    <name evidence="1" type="ORF">A2519_07855</name>
</gene>
<dbReference type="AlphaFoldDB" id="A0A1F7F2E2"/>
<evidence type="ECO:0000313" key="2">
    <source>
        <dbReference type="Proteomes" id="UP000179243"/>
    </source>
</evidence>
<dbReference type="Proteomes" id="UP000179243">
    <property type="component" value="Unassembled WGS sequence"/>
</dbReference>
<evidence type="ECO:0008006" key="3">
    <source>
        <dbReference type="Google" id="ProtNLM"/>
    </source>
</evidence>
<name>A0A1F7F2E2_UNCRA</name>
<comment type="caution">
    <text evidence="1">The sequence shown here is derived from an EMBL/GenBank/DDBJ whole genome shotgun (WGS) entry which is preliminary data.</text>
</comment>
<reference evidence="1 2" key="1">
    <citation type="journal article" date="2016" name="Nat. Commun.">
        <title>Thousands of microbial genomes shed light on interconnected biogeochemical processes in an aquifer system.</title>
        <authorList>
            <person name="Anantharaman K."/>
            <person name="Brown C.T."/>
            <person name="Hug L.A."/>
            <person name="Sharon I."/>
            <person name="Castelle C.J."/>
            <person name="Probst A.J."/>
            <person name="Thomas B.C."/>
            <person name="Singh A."/>
            <person name="Wilkins M.J."/>
            <person name="Karaoz U."/>
            <person name="Brodie E.L."/>
            <person name="Williams K.H."/>
            <person name="Hubbard S.S."/>
            <person name="Banfield J.F."/>
        </authorList>
    </citation>
    <scope>NUCLEOTIDE SEQUENCE [LARGE SCALE GENOMIC DNA]</scope>
</reference>